<evidence type="ECO:0000256" key="3">
    <source>
        <dbReference type="ARBA" id="ARBA00009592"/>
    </source>
</evidence>
<evidence type="ECO:0000256" key="8">
    <source>
        <dbReference type="ARBA" id="ARBA00022614"/>
    </source>
</evidence>
<reference evidence="23" key="2">
    <citation type="submission" date="2019-10" db="EMBL/GenBank/DDBJ databases">
        <title>A de novo genome assembly of a pear dwarfing rootstock.</title>
        <authorList>
            <person name="Wang F."/>
            <person name="Wang J."/>
            <person name="Li S."/>
            <person name="Zhang Y."/>
            <person name="Fang M."/>
            <person name="Ma L."/>
            <person name="Zhao Y."/>
            <person name="Jiang S."/>
        </authorList>
    </citation>
    <scope>NUCLEOTIDE SEQUENCE [LARGE SCALE GENOMIC DNA]</scope>
</reference>
<keyword evidence="9" id="KW-0808">Transferase</keyword>
<dbReference type="InterPro" id="IPR000719">
    <property type="entry name" value="Prot_kinase_dom"/>
</dbReference>
<feature type="transmembrane region" description="Helical" evidence="20">
    <location>
        <begin position="1458"/>
        <end position="1479"/>
    </location>
</feature>
<protein>
    <recommendedName>
        <fullName evidence="4">non-specific serine/threonine protein kinase</fullName>
        <ecNumber evidence="4">2.7.11.1</ecNumber>
    </recommendedName>
</protein>
<evidence type="ECO:0000256" key="20">
    <source>
        <dbReference type="SAM" id="Phobius"/>
    </source>
</evidence>
<dbReference type="Pfam" id="PF07714">
    <property type="entry name" value="PK_Tyr_Ser-Thr"/>
    <property type="match status" value="2"/>
</dbReference>
<comment type="caution">
    <text evidence="22">The sequence shown here is derived from an EMBL/GenBank/DDBJ whole genome shotgun (WGS) entry which is preliminary data.</text>
</comment>
<comment type="similarity">
    <text evidence="2">Belongs to the protein kinase superfamily. Ser/Thr protein kinase family.</text>
</comment>
<name>A0A5N5EZH9_9ROSA</name>
<organism evidence="22 23">
    <name type="scientific">Pyrus ussuriensis x Pyrus communis</name>
    <dbReference type="NCBI Taxonomy" id="2448454"/>
    <lineage>
        <taxon>Eukaryota</taxon>
        <taxon>Viridiplantae</taxon>
        <taxon>Streptophyta</taxon>
        <taxon>Embryophyta</taxon>
        <taxon>Tracheophyta</taxon>
        <taxon>Spermatophyta</taxon>
        <taxon>Magnoliopsida</taxon>
        <taxon>eudicotyledons</taxon>
        <taxon>Gunneridae</taxon>
        <taxon>Pentapetalae</taxon>
        <taxon>rosids</taxon>
        <taxon>fabids</taxon>
        <taxon>Rosales</taxon>
        <taxon>Rosaceae</taxon>
        <taxon>Amygdaloideae</taxon>
        <taxon>Maleae</taxon>
        <taxon>Pyrus</taxon>
    </lineage>
</organism>
<evidence type="ECO:0000256" key="13">
    <source>
        <dbReference type="ARBA" id="ARBA00022741"/>
    </source>
</evidence>
<dbReference type="EC" id="2.7.11.1" evidence="4"/>
<dbReference type="PANTHER" id="PTHR27008">
    <property type="entry name" value="OS04G0122200 PROTEIN"/>
    <property type="match status" value="1"/>
</dbReference>
<evidence type="ECO:0000256" key="17">
    <source>
        <dbReference type="ARBA" id="ARBA00023136"/>
    </source>
</evidence>
<evidence type="ECO:0000256" key="18">
    <source>
        <dbReference type="ARBA" id="ARBA00023170"/>
    </source>
</evidence>
<dbReference type="SMART" id="SM00365">
    <property type="entry name" value="LRR_SD22"/>
    <property type="match status" value="8"/>
</dbReference>
<feature type="domain" description="Protein kinase" evidence="21">
    <location>
        <begin position="685"/>
        <end position="994"/>
    </location>
</feature>
<keyword evidence="6" id="KW-0723">Serine/threonine-protein kinase</keyword>
<evidence type="ECO:0000256" key="4">
    <source>
        <dbReference type="ARBA" id="ARBA00012513"/>
    </source>
</evidence>
<evidence type="ECO:0000313" key="22">
    <source>
        <dbReference type="EMBL" id="KAB2596289.1"/>
    </source>
</evidence>
<dbReference type="GO" id="GO:0004674">
    <property type="term" value="F:protein serine/threonine kinase activity"/>
    <property type="evidence" value="ECO:0007669"/>
    <property type="project" value="UniProtKB-KW"/>
</dbReference>
<evidence type="ECO:0000256" key="5">
    <source>
        <dbReference type="ARBA" id="ARBA00022475"/>
    </source>
</evidence>
<evidence type="ECO:0000256" key="6">
    <source>
        <dbReference type="ARBA" id="ARBA00022527"/>
    </source>
</evidence>
<dbReference type="InterPro" id="IPR032675">
    <property type="entry name" value="LRR_dom_sf"/>
</dbReference>
<dbReference type="FunFam" id="3.80.10.10:FF:000288">
    <property type="entry name" value="LRR receptor-like serine/threonine-protein kinase EFR"/>
    <property type="match status" value="1"/>
</dbReference>
<keyword evidence="13" id="KW-0547">Nucleotide-binding</keyword>
<evidence type="ECO:0000256" key="1">
    <source>
        <dbReference type="ARBA" id="ARBA00004251"/>
    </source>
</evidence>
<dbReference type="InterPro" id="IPR013210">
    <property type="entry name" value="LRR_N_plant-typ"/>
</dbReference>
<comment type="subcellular location">
    <subcellularLocation>
        <location evidence="1">Cell membrane</location>
        <topology evidence="1">Single-pass type I membrane protein</topology>
    </subcellularLocation>
</comment>
<keyword evidence="18 22" id="KW-0675">Receptor</keyword>
<keyword evidence="23" id="KW-1185">Reference proteome</keyword>
<sequence length="1711" mass="187589">MEFPSIHISIWLIFIQPLSLLFLFSSASSSRLAGNEVDRLSLLAFKAEIVTDTLGILSSWNESLHFCHWPGITCGRRHQRVTVLDLQSSGLAGHLSPHIGNLSFLRAFYLQNNSFSHTIPTEIGHLFRLERLRLDNNSFSGHIPFNISRCSNLQYIRLFGNTLSGELPTEIASLSKLQVLDLGVNNFYGKIPPSFGNLSSLQELSAYGNNLHGGIPNSLGQLKSLVVFSLSANYLNGTFPPSIFNISSIEDIFMPQNNLRGTLPPGLGHTIFPNLQIFAFNTNQFTGPVPASISNASNLSEFSISGNKFTGKMPSDLDFISSLVNCTNLEFLSFSLNNFGGVLPESISNLSTKLREIHFHGNQIHGNIPIGVGNLIKVERLGFHANLLAGTIPSSIGKLNKLYDLYLDSNELSGNVPSSLGNLTSLSNLYLQSNHLNGSIPKSLGDCRFMLDLDLSHNNLSGPIPKQVINFPVHLNLSRNQLTESIPMEVGNLQHLVFLDVSENMLSGEIPQSLGSYTSLTTLSLRENLLQGTIPKSLSSLRGIEYFDLSRNNLSGIIPNYLGSFPFLQNLNLSFNDFEGAVPIQGVFKNASAVYVVGNTRLCGGIPHLRLPKCISKQSKRRLSPKLNLIISVSCGVVGLVLVLLLALLYRSRKGKALKSTSGSSMGVSLLKLSYGDLLKATDGFSASNLIGSGSFGSVYKGVLNQHEERNVAVKVLNLQTSRASKSFISECEALKSIRHRNLVKLLTACSSIDFRGNDFKALVYEFMVNGSLDEWLHISAQGIDRPANLPKNLTLTQRVNIAMDVACALDYLHNRSHMPIVHCDIKPSNILLDSDMTACVGDFGLARYLRDASCPSPLHDSSSNVIKGTIGYTPPAGNEVDRLSLLAFKTEIVNDTLGMLSSWNESLHFCHWPGITCGRRHQRVIVLDLRSSGMVGHLSPHIGNLSFLRALYLHNNSFSHTIPPEIGRFGELPTEIASLSELQFLDLGVNNFYGKIPPSFGNLSSLQMLSVPKNNLHGGIPNTLGQLKRLVVFYLAYNYLNGTIPPSIYNLSSIKAIYMLQNNLHGTLPPGLGHTIFPNLEKFHFHFNQFTGPLPTSISNASKLSQFSISHNNFTGKVPSLARLSNLYWFKPISNYLGNNEEGDLDFISSLVNCTNLEVLYIGNNNFGGVLPESFSNLSTKLRVIFFQYNQIRGNIPVGIGNFINLERLDFSGNLLAGIIPSSIGKPDKLYYLHLDSNELSGNVPSSLGNITSLSNLYLQSNNLNGSIPQSLGDCRFMIYLYLSHNNLSGPIPKQVINLPVYLNLSGNQLTESIPMEVGNSQHLVFLDVSENKLSGEIPQSLGSCTSLTTLSLRENLLQGTIPKSLSSLRGIEYFDLSRNNLSGIIANYLESFPFLQILNLSFNDFEGAVPIQGVFKNASVVSVVGNTRLCGGIPHLRLPKCISTQSKRGLSPKLNLIISFSCEVVSLVLVLLLALLYQSRKARGLKSTSGSSMGVSLLKLSYGDLKATDSFGSVYKGVLNQLEERNVAVKVLNLQTSRASESFISECEALKSIRHRNLVKLLTACSSIDFQGNDFKALVYEFMVNGSLDEWLHISTQGVDRPANLPKNLNLTQRVNIAINVACALDYLHNRSHMPIVHCDIKPSNILLDSDMTACVGDFGLARYLRDASCPSALHESSSNVIKGTIGYTPPGKFSFIYILFVLALRFCI</sequence>
<comment type="similarity">
    <text evidence="3">Belongs to the RLP family.</text>
</comment>
<proteinExistence type="inferred from homology"/>
<dbReference type="FunFam" id="3.80.10.10:FF:000317">
    <property type="entry name" value="Inactive leucine-rich repeat receptor-like protein kinase"/>
    <property type="match status" value="1"/>
</dbReference>
<dbReference type="SUPFAM" id="SSF52058">
    <property type="entry name" value="L domain-like"/>
    <property type="match status" value="3"/>
</dbReference>
<dbReference type="PANTHER" id="PTHR27008:SF596">
    <property type="entry name" value="OS02G0215500 PROTEIN"/>
    <property type="match status" value="1"/>
</dbReference>
<dbReference type="SUPFAM" id="SSF56112">
    <property type="entry name" value="Protein kinase-like (PK-like)"/>
    <property type="match status" value="2"/>
</dbReference>
<accession>A0A5N5EZH9</accession>
<reference evidence="22 23" key="1">
    <citation type="submission" date="2019-09" db="EMBL/GenBank/DDBJ databases">
        <authorList>
            <person name="Ou C."/>
        </authorList>
    </citation>
    <scope>NUCLEOTIDE SEQUENCE [LARGE SCALE GENOMIC DNA]</scope>
    <source>
        <strain evidence="22">S2</strain>
        <tissue evidence="22">Leaf</tissue>
    </source>
</reference>
<dbReference type="FunFam" id="3.30.200.20:FF:000432">
    <property type="entry name" value="LRR receptor-like serine/threonine-protein kinase EFR"/>
    <property type="match status" value="1"/>
</dbReference>
<dbReference type="Gene3D" id="1.10.510.10">
    <property type="entry name" value="Transferase(Phosphotransferase) domain 1"/>
    <property type="match status" value="2"/>
</dbReference>
<dbReference type="SMART" id="SM00220">
    <property type="entry name" value="S_TKc"/>
    <property type="match status" value="1"/>
</dbReference>
<dbReference type="SMART" id="SM00369">
    <property type="entry name" value="LRR_TYP"/>
    <property type="match status" value="14"/>
</dbReference>
<evidence type="ECO:0000256" key="10">
    <source>
        <dbReference type="ARBA" id="ARBA00022692"/>
    </source>
</evidence>
<dbReference type="InterPro" id="IPR008271">
    <property type="entry name" value="Ser/Thr_kinase_AS"/>
</dbReference>
<evidence type="ECO:0000256" key="15">
    <source>
        <dbReference type="ARBA" id="ARBA00022840"/>
    </source>
</evidence>
<reference evidence="22 23" key="3">
    <citation type="submission" date="2019-11" db="EMBL/GenBank/DDBJ databases">
        <title>A de novo genome assembly of a pear dwarfing rootstock.</title>
        <authorList>
            <person name="Wang F."/>
            <person name="Wang J."/>
            <person name="Li S."/>
            <person name="Zhang Y."/>
            <person name="Fang M."/>
            <person name="Ma L."/>
            <person name="Zhao Y."/>
            <person name="Jiang S."/>
        </authorList>
    </citation>
    <scope>NUCLEOTIDE SEQUENCE [LARGE SCALE GENOMIC DNA]</scope>
    <source>
        <strain evidence="22">S2</strain>
        <tissue evidence="22">Leaf</tissue>
    </source>
</reference>
<dbReference type="Gene3D" id="3.30.200.20">
    <property type="entry name" value="Phosphorylase Kinase, domain 1"/>
    <property type="match status" value="1"/>
</dbReference>
<dbReference type="InterPro" id="IPR011009">
    <property type="entry name" value="Kinase-like_dom_sf"/>
</dbReference>
<dbReference type="GO" id="GO:0005886">
    <property type="term" value="C:plasma membrane"/>
    <property type="evidence" value="ECO:0007669"/>
    <property type="project" value="UniProtKB-SubCell"/>
</dbReference>
<dbReference type="InterPro" id="IPR003591">
    <property type="entry name" value="Leu-rich_rpt_typical-subtyp"/>
</dbReference>
<evidence type="ECO:0000256" key="9">
    <source>
        <dbReference type="ARBA" id="ARBA00022679"/>
    </source>
</evidence>
<dbReference type="GO" id="GO:0005524">
    <property type="term" value="F:ATP binding"/>
    <property type="evidence" value="ECO:0007669"/>
    <property type="project" value="UniProtKB-KW"/>
</dbReference>
<keyword evidence="12" id="KW-0677">Repeat</keyword>
<dbReference type="EMBL" id="SMOL01000781">
    <property type="protein sequence ID" value="KAB2596289.1"/>
    <property type="molecule type" value="Genomic_DNA"/>
</dbReference>
<evidence type="ECO:0000256" key="12">
    <source>
        <dbReference type="ARBA" id="ARBA00022737"/>
    </source>
</evidence>
<keyword evidence="14 22" id="KW-0418">Kinase</keyword>
<evidence type="ECO:0000256" key="16">
    <source>
        <dbReference type="ARBA" id="ARBA00022989"/>
    </source>
</evidence>
<keyword evidence="7" id="KW-0597">Phosphoprotein</keyword>
<evidence type="ECO:0000256" key="14">
    <source>
        <dbReference type="ARBA" id="ARBA00022777"/>
    </source>
</evidence>
<keyword evidence="11" id="KW-0732">Signal</keyword>
<dbReference type="InterPro" id="IPR051809">
    <property type="entry name" value="Plant_receptor-like_S/T_kinase"/>
</dbReference>
<keyword evidence="16 20" id="KW-1133">Transmembrane helix</keyword>
<evidence type="ECO:0000259" key="21">
    <source>
        <dbReference type="PROSITE" id="PS50011"/>
    </source>
</evidence>
<evidence type="ECO:0000256" key="19">
    <source>
        <dbReference type="ARBA" id="ARBA00023180"/>
    </source>
</evidence>
<keyword evidence="10 20" id="KW-0812">Transmembrane</keyword>
<evidence type="ECO:0000313" key="23">
    <source>
        <dbReference type="Proteomes" id="UP000327157"/>
    </source>
</evidence>
<dbReference type="PROSITE" id="PS00108">
    <property type="entry name" value="PROTEIN_KINASE_ST"/>
    <property type="match status" value="1"/>
</dbReference>
<keyword evidence="19" id="KW-0325">Glycoprotein</keyword>
<evidence type="ECO:0000256" key="2">
    <source>
        <dbReference type="ARBA" id="ARBA00008684"/>
    </source>
</evidence>
<evidence type="ECO:0000256" key="7">
    <source>
        <dbReference type="ARBA" id="ARBA00022553"/>
    </source>
</evidence>
<keyword evidence="15" id="KW-0067">ATP-binding</keyword>
<dbReference type="SUPFAM" id="SSF52047">
    <property type="entry name" value="RNI-like"/>
    <property type="match status" value="1"/>
</dbReference>
<keyword evidence="8" id="KW-0433">Leucine-rich repeat</keyword>
<dbReference type="PROSITE" id="PS50011">
    <property type="entry name" value="PROTEIN_KINASE_DOM"/>
    <property type="match status" value="2"/>
</dbReference>
<dbReference type="InterPro" id="IPR001245">
    <property type="entry name" value="Ser-Thr/Tyr_kinase_cat_dom"/>
</dbReference>
<feature type="transmembrane region" description="Helical" evidence="20">
    <location>
        <begin position="6"/>
        <end position="24"/>
    </location>
</feature>
<dbReference type="Proteomes" id="UP000327157">
    <property type="component" value="Chromosome 7"/>
</dbReference>
<dbReference type="FunFam" id="3.80.10.10:FF:000275">
    <property type="entry name" value="Leucine-rich repeat receptor-like protein kinase"/>
    <property type="match status" value="1"/>
</dbReference>
<dbReference type="Pfam" id="PF08263">
    <property type="entry name" value="LRRNT_2"/>
    <property type="match status" value="2"/>
</dbReference>
<dbReference type="FunFam" id="3.80.10.10:FF:000095">
    <property type="entry name" value="LRR receptor-like serine/threonine-protein kinase GSO1"/>
    <property type="match status" value="1"/>
</dbReference>
<gene>
    <name evidence="22" type="ORF">D8674_031739</name>
</gene>
<dbReference type="Pfam" id="PF00560">
    <property type="entry name" value="LRR_1"/>
    <property type="match status" value="14"/>
</dbReference>
<keyword evidence="17 20" id="KW-0472">Membrane</keyword>
<dbReference type="OrthoDB" id="676979at2759"/>
<evidence type="ECO:0000256" key="11">
    <source>
        <dbReference type="ARBA" id="ARBA00022729"/>
    </source>
</evidence>
<keyword evidence="5" id="KW-1003">Cell membrane</keyword>
<dbReference type="Gene3D" id="3.80.10.10">
    <property type="entry name" value="Ribonuclease Inhibitor"/>
    <property type="match status" value="8"/>
</dbReference>
<dbReference type="Pfam" id="PF13855">
    <property type="entry name" value="LRR_8"/>
    <property type="match status" value="2"/>
</dbReference>
<dbReference type="InterPro" id="IPR001611">
    <property type="entry name" value="Leu-rich_rpt"/>
</dbReference>
<feature type="domain" description="Protein kinase" evidence="21">
    <location>
        <begin position="1502"/>
        <end position="1711"/>
    </location>
</feature>
<feature type="transmembrane region" description="Helical" evidence="20">
    <location>
        <begin position="627"/>
        <end position="650"/>
    </location>
</feature>